<dbReference type="RefSeq" id="WP_119894973.1">
    <property type="nucleotide sequence ID" value="NZ_CP032419.1"/>
</dbReference>
<protein>
    <submittedName>
        <fullName evidence="2">Type IV pilin protein</fullName>
    </submittedName>
</protein>
<dbReference type="OrthoDB" id="5296638at2"/>
<gene>
    <name evidence="2" type="ORF">D3880_18985</name>
</gene>
<dbReference type="Pfam" id="PF07963">
    <property type="entry name" value="N_methyl"/>
    <property type="match status" value="1"/>
</dbReference>
<evidence type="ECO:0000256" key="1">
    <source>
        <dbReference type="SAM" id="Phobius"/>
    </source>
</evidence>
<name>A0A385Z721_9PSED</name>
<dbReference type="Gene3D" id="3.30.700.10">
    <property type="entry name" value="Glycoprotein, Type 4 Pilin"/>
    <property type="match status" value="1"/>
</dbReference>
<dbReference type="PANTHER" id="PTHR30093">
    <property type="entry name" value="GENERAL SECRETION PATHWAY PROTEIN G"/>
    <property type="match status" value="1"/>
</dbReference>
<evidence type="ECO:0000313" key="2">
    <source>
        <dbReference type="EMBL" id="AYC34320.1"/>
    </source>
</evidence>
<feature type="transmembrane region" description="Helical" evidence="1">
    <location>
        <begin position="6"/>
        <end position="30"/>
    </location>
</feature>
<proteinExistence type="predicted"/>
<dbReference type="NCBIfam" id="TIGR02532">
    <property type="entry name" value="IV_pilin_GFxxxE"/>
    <property type="match status" value="1"/>
</dbReference>
<sequence length="138" mass="14335">MSNSKGFTLIELMIVVAVIGILAAIAYPNYTEHVRKGRRAEAKAALMEGAQALERYYSTHGSYLDAGGNLAAVFAAQSPASGAANYAIAAEGASTATTYQLRATRGGVMAGDPCGDFGISHTGARTMVNATRTVAQCW</sequence>
<organism evidence="2 3">
    <name type="scientific">Pseudomonas cavernae</name>
    <dbReference type="NCBI Taxonomy" id="2320867"/>
    <lineage>
        <taxon>Bacteria</taxon>
        <taxon>Pseudomonadati</taxon>
        <taxon>Pseudomonadota</taxon>
        <taxon>Gammaproteobacteria</taxon>
        <taxon>Pseudomonadales</taxon>
        <taxon>Pseudomonadaceae</taxon>
        <taxon>Pseudomonas</taxon>
    </lineage>
</organism>
<dbReference type="Proteomes" id="UP000265560">
    <property type="component" value="Chromosome"/>
</dbReference>
<dbReference type="PROSITE" id="PS00409">
    <property type="entry name" value="PROKAR_NTER_METHYL"/>
    <property type="match status" value="1"/>
</dbReference>
<dbReference type="Pfam" id="PF16732">
    <property type="entry name" value="ComP_DUS"/>
    <property type="match status" value="1"/>
</dbReference>
<keyword evidence="3" id="KW-1185">Reference proteome</keyword>
<keyword evidence="1" id="KW-0812">Transmembrane</keyword>
<accession>A0A385Z721</accession>
<dbReference type="InterPro" id="IPR031982">
    <property type="entry name" value="PilE-like"/>
</dbReference>
<dbReference type="KEGG" id="pcav:D3880_18985"/>
<dbReference type="InterPro" id="IPR045584">
    <property type="entry name" value="Pilin-like"/>
</dbReference>
<keyword evidence="1" id="KW-1133">Transmembrane helix</keyword>
<evidence type="ECO:0000313" key="3">
    <source>
        <dbReference type="Proteomes" id="UP000265560"/>
    </source>
</evidence>
<dbReference type="AlphaFoldDB" id="A0A385Z721"/>
<dbReference type="GO" id="GO:0043683">
    <property type="term" value="P:type IV pilus assembly"/>
    <property type="evidence" value="ECO:0007669"/>
    <property type="project" value="InterPro"/>
</dbReference>
<dbReference type="PANTHER" id="PTHR30093:SF47">
    <property type="entry name" value="TYPE IV PILUS NON-CORE MINOR PILIN PILE"/>
    <property type="match status" value="1"/>
</dbReference>
<dbReference type="InterPro" id="IPR012902">
    <property type="entry name" value="N_methyl_site"/>
</dbReference>
<keyword evidence="1" id="KW-0472">Membrane</keyword>
<reference evidence="3" key="1">
    <citation type="submission" date="2018-09" db="EMBL/GenBank/DDBJ databases">
        <authorList>
            <person name="Zhu H."/>
        </authorList>
    </citation>
    <scope>NUCLEOTIDE SEQUENCE [LARGE SCALE GENOMIC DNA]</scope>
    <source>
        <strain evidence="3">K2W31S-8</strain>
    </source>
</reference>
<dbReference type="SUPFAM" id="SSF54523">
    <property type="entry name" value="Pili subunits"/>
    <property type="match status" value="1"/>
</dbReference>
<dbReference type="EMBL" id="CP032419">
    <property type="protein sequence ID" value="AYC34320.1"/>
    <property type="molecule type" value="Genomic_DNA"/>
</dbReference>